<accession>A0A0K9P047</accession>
<evidence type="ECO:0000313" key="2">
    <source>
        <dbReference type="EMBL" id="KMZ61580.1"/>
    </source>
</evidence>
<proteinExistence type="predicted"/>
<organism evidence="2 3">
    <name type="scientific">Zostera marina</name>
    <name type="common">Eelgrass</name>
    <dbReference type="NCBI Taxonomy" id="29655"/>
    <lineage>
        <taxon>Eukaryota</taxon>
        <taxon>Viridiplantae</taxon>
        <taxon>Streptophyta</taxon>
        <taxon>Embryophyta</taxon>
        <taxon>Tracheophyta</taxon>
        <taxon>Spermatophyta</taxon>
        <taxon>Magnoliopsida</taxon>
        <taxon>Liliopsida</taxon>
        <taxon>Zosteraceae</taxon>
        <taxon>Zostera</taxon>
    </lineage>
</organism>
<name>A0A0K9P047_ZOSMR</name>
<evidence type="ECO:0000259" key="1">
    <source>
        <dbReference type="Pfam" id="PF00931"/>
    </source>
</evidence>
<feature type="domain" description="NB-ARC" evidence="1">
    <location>
        <begin position="7"/>
        <end position="115"/>
    </location>
</feature>
<dbReference type="EMBL" id="LFYR01001460">
    <property type="protein sequence ID" value="KMZ61580.1"/>
    <property type="molecule type" value="Genomic_DNA"/>
</dbReference>
<dbReference type="PANTHER" id="PTHR33463:SF204">
    <property type="entry name" value="NB-ARC DOMAIN-CONTAINING PROTEIN"/>
    <property type="match status" value="1"/>
</dbReference>
<gene>
    <name evidence="2" type="ORF">ZOSMA_513G00070</name>
</gene>
<dbReference type="Gene3D" id="3.40.50.300">
    <property type="entry name" value="P-loop containing nucleotide triphosphate hydrolases"/>
    <property type="match status" value="1"/>
</dbReference>
<dbReference type="InterPro" id="IPR027417">
    <property type="entry name" value="P-loop_NTPase"/>
</dbReference>
<dbReference type="PANTHER" id="PTHR33463">
    <property type="entry name" value="NB-ARC DOMAIN-CONTAINING PROTEIN-RELATED"/>
    <property type="match status" value="1"/>
</dbReference>
<sequence>MDAIKDANKTVIGLYGMGGIGKTTLMEKINNDLRTNNSYGFTYVIMVTVSATPNITELQNKIAMRVGYNDLENESDINVRAYKLNERLRKEKSTLIILNDVWKRLDLNKVGIPRDRLPLAISVVALALKNQEEEHVWRVFLSDLNEFSPDDLVGIEQEIYTPLKLSYDHLISKDVRMCFLFCSLFPEDHVIDLMYYGIGENFVTSREGVTSLDYILTLIDTLKTRGLLLDANKGELYVKMHDVVRDVATFIARNDKKFDFYTNFKGKWPMEGESKTSMRISLMENSIQQVVDHPKFDRKKDEISTLK</sequence>
<dbReference type="OrthoDB" id="786594at2759"/>
<dbReference type="Gene3D" id="1.10.10.10">
    <property type="entry name" value="Winged helix-like DNA-binding domain superfamily/Winged helix DNA-binding domain"/>
    <property type="match status" value="1"/>
</dbReference>
<dbReference type="AlphaFoldDB" id="A0A0K9P047"/>
<comment type="caution">
    <text evidence="2">The sequence shown here is derived from an EMBL/GenBank/DDBJ whole genome shotgun (WGS) entry which is preliminary data.</text>
</comment>
<dbReference type="PRINTS" id="PR00364">
    <property type="entry name" value="DISEASERSIST"/>
</dbReference>
<protein>
    <submittedName>
        <fullName evidence="2">NB-ARC domain-containing disease resistance protein</fullName>
    </submittedName>
</protein>
<dbReference type="STRING" id="29655.A0A0K9P047"/>
<dbReference type="GO" id="GO:0043531">
    <property type="term" value="F:ADP binding"/>
    <property type="evidence" value="ECO:0007669"/>
    <property type="project" value="InterPro"/>
</dbReference>
<dbReference type="InterPro" id="IPR036388">
    <property type="entry name" value="WH-like_DNA-bd_sf"/>
</dbReference>
<evidence type="ECO:0000313" key="3">
    <source>
        <dbReference type="Proteomes" id="UP000036987"/>
    </source>
</evidence>
<dbReference type="InterPro" id="IPR050905">
    <property type="entry name" value="Plant_NBS-LRR"/>
</dbReference>
<dbReference type="SUPFAM" id="SSF52540">
    <property type="entry name" value="P-loop containing nucleoside triphosphate hydrolases"/>
    <property type="match status" value="1"/>
</dbReference>
<dbReference type="Pfam" id="PF00931">
    <property type="entry name" value="NB-ARC"/>
    <property type="match status" value="1"/>
</dbReference>
<dbReference type="InterPro" id="IPR002182">
    <property type="entry name" value="NB-ARC"/>
</dbReference>
<dbReference type="OMA" id="TSHEERF"/>
<dbReference type="Proteomes" id="UP000036987">
    <property type="component" value="Unassembled WGS sequence"/>
</dbReference>
<reference evidence="3" key="1">
    <citation type="journal article" date="2016" name="Nature">
        <title>The genome of the seagrass Zostera marina reveals angiosperm adaptation to the sea.</title>
        <authorList>
            <person name="Olsen J.L."/>
            <person name="Rouze P."/>
            <person name="Verhelst B."/>
            <person name="Lin Y.-C."/>
            <person name="Bayer T."/>
            <person name="Collen J."/>
            <person name="Dattolo E."/>
            <person name="De Paoli E."/>
            <person name="Dittami S."/>
            <person name="Maumus F."/>
            <person name="Michel G."/>
            <person name="Kersting A."/>
            <person name="Lauritano C."/>
            <person name="Lohaus R."/>
            <person name="Toepel M."/>
            <person name="Tonon T."/>
            <person name="Vanneste K."/>
            <person name="Amirebrahimi M."/>
            <person name="Brakel J."/>
            <person name="Bostroem C."/>
            <person name="Chovatia M."/>
            <person name="Grimwood J."/>
            <person name="Jenkins J.W."/>
            <person name="Jueterbock A."/>
            <person name="Mraz A."/>
            <person name="Stam W.T."/>
            <person name="Tice H."/>
            <person name="Bornberg-Bauer E."/>
            <person name="Green P.J."/>
            <person name="Pearson G.A."/>
            <person name="Procaccini G."/>
            <person name="Duarte C.M."/>
            <person name="Schmutz J."/>
            <person name="Reusch T.B.H."/>
            <person name="Van de Peer Y."/>
        </authorList>
    </citation>
    <scope>NUCLEOTIDE SEQUENCE [LARGE SCALE GENOMIC DNA]</scope>
    <source>
        <strain evidence="3">cv. Finnish</strain>
    </source>
</reference>
<keyword evidence="3" id="KW-1185">Reference proteome</keyword>